<name>A0A3P1WV82_9ACTN</name>
<proteinExistence type="predicted"/>
<protein>
    <submittedName>
        <fullName evidence="2">PrgI family protein</fullName>
    </submittedName>
</protein>
<evidence type="ECO:0000313" key="2">
    <source>
        <dbReference type="EMBL" id="RRD50534.1"/>
    </source>
</evidence>
<dbReference type="OrthoDB" id="2067810at2"/>
<dbReference type="RefSeq" id="WP_125227139.1">
    <property type="nucleotide sequence ID" value="NZ_RQYT01000005.1"/>
</dbReference>
<comment type="caution">
    <text evidence="2">The sequence shown here is derived from an EMBL/GenBank/DDBJ whole genome shotgun (WGS) entry which is preliminary data.</text>
</comment>
<keyword evidence="1" id="KW-1133">Transmembrane helix</keyword>
<feature type="transmembrane region" description="Helical" evidence="1">
    <location>
        <begin position="20"/>
        <end position="41"/>
    </location>
</feature>
<evidence type="ECO:0000256" key="1">
    <source>
        <dbReference type="SAM" id="Phobius"/>
    </source>
</evidence>
<dbReference type="EMBL" id="RQYT01000005">
    <property type="protein sequence ID" value="RRD50534.1"/>
    <property type="molecule type" value="Genomic_DNA"/>
</dbReference>
<evidence type="ECO:0000313" key="3">
    <source>
        <dbReference type="Proteomes" id="UP000280935"/>
    </source>
</evidence>
<dbReference type="InterPro" id="IPR024414">
    <property type="entry name" value="Uncharacterised_PrgI"/>
</dbReference>
<reference evidence="2 3" key="1">
    <citation type="submission" date="2018-11" db="EMBL/GenBank/DDBJ databases">
        <title>Genomes From Bacteria Associated with the Canine Oral Cavity: a Test Case for Automated Genome-Based Taxonomic Assignment.</title>
        <authorList>
            <person name="Coil D.A."/>
            <person name="Jospin G."/>
            <person name="Darling A.E."/>
            <person name="Wallis C."/>
            <person name="Davis I.J."/>
            <person name="Harris S."/>
            <person name="Eisen J.A."/>
            <person name="Holcombe L.J."/>
            <person name="O'Flynn C."/>
        </authorList>
    </citation>
    <scope>NUCLEOTIDE SEQUENCE [LARGE SCALE GENOMIC DNA]</scope>
    <source>
        <strain evidence="2 3">OH2822_COT-296</strain>
    </source>
</reference>
<dbReference type="Proteomes" id="UP000280935">
    <property type="component" value="Unassembled WGS sequence"/>
</dbReference>
<organism evidence="2 3">
    <name type="scientific">Arachnia propionica</name>
    <dbReference type="NCBI Taxonomy" id="1750"/>
    <lineage>
        <taxon>Bacteria</taxon>
        <taxon>Bacillati</taxon>
        <taxon>Actinomycetota</taxon>
        <taxon>Actinomycetes</taxon>
        <taxon>Propionibacteriales</taxon>
        <taxon>Propionibacteriaceae</taxon>
        <taxon>Arachnia</taxon>
    </lineage>
</organism>
<dbReference type="AlphaFoldDB" id="A0A3P1WV82"/>
<sequence>MALEVRVYDEVTDIDPKVMWGLTFRQLIAAGAMVGVTALVVWRGASTGFVKDIPAWILGACAPFVLWAWTRPAGLRLERWLPHVTRAMLAPRRLLYVDDVIWKHQHKTRRSHVSRTARKEANQSEAGR</sequence>
<keyword evidence="1" id="KW-0812">Transmembrane</keyword>
<accession>A0A3P1WV82</accession>
<dbReference type="Pfam" id="PF12666">
    <property type="entry name" value="PrgI"/>
    <property type="match status" value="1"/>
</dbReference>
<keyword evidence="1" id="KW-0472">Membrane</keyword>
<gene>
    <name evidence="2" type="ORF">EII35_03795</name>
</gene>
<feature type="transmembrane region" description="Helical" evidence="1">
    <location>
        <begin position="53"/>
        <end position="70"/>
    </location>
</feature>